<dbReference type="PANTHER" id="PTHR13072:SF0">
    <property type="entry name" value="DYNACTIN SUBUNIT 6"/>
    <property type="match status" value="1"/>
</dbReference>
<comment type="subcellular location">
    <subcellularLocation>
        <location evidence="1">Cytoplasm</location>
        <location evidence="1">Cytoskeleton</location>
    </subcellularLocation>
</comment>
<dbReference type="Gene3D" id="2.160.10.10">
    <property type="entry name" value="Hexapeptide repeat proteins"/>
    <property type="match status" value="1"/>
</dbReference>
<feature type="compositionally biased region" description="Low complexity" evidence="7">
    <location>
        <begin position="95"/>
        <end position="107"/>
    </location>
</feature>
<dbReference type="InterPro" id="IPR027777">
    <property type="entry name" value="DCTN6"/>
</dbReference>
<evidence type="ECO:0000256" key="1">
    <source>
        <dbReference type="ARBA" id="ARBA00004245"/>
    </source>
</evidence>
<evidence type="ECO:0000256" key="5">
    <source>
        <dbReference type="ARBA" id="ARBA00023212"/>
    </source>
</evidence>
<dbReference type="HOGENOM" id="CLU_085418_2_0_1"/>
<evidence type="ECO:0000313" key="8">
    <source>
        <dbReference type="EMBL" id="KEF57524.1"/>
    </source>
</evidence>
<dbReference type="GeneID" id="25280367"/>
<keyword evidence="5" id="KW-0206">Cytoskeleton</keyword>
<keyword evidence="9" id="KW-1185">Reference proteome</keyword>
<evidence type="ECO:0000256" key="3">
    <source>
        <dbReference type="ARBA" id="ARBA00016573"/>
    </source>
</evidence>
<evidence type="ECO:0000313" key="9">
    <source>
        <dbReference type="Proteomes" id="UP000027920"/>
    </source>
</evidence>
<evidence type="ECO:0000256" key="4">
    <source>
        <dbReference type="ARBA" id="ARBA00022490"/>
    </source>
</evidence>
<evidence type="ECO:0000256" key="6">
    <source>
        <dbReference type="ARBA" id="ARBA00034687"/>
    </source>
</evidence>
<dbReference type="InterPro" id="IPR011004">
    <property type="entry name" value="Trimer_LpxA-like_sf"/>
</dbReference>
<keyword evidence="4" id="KW-0963">Cytoplasm</keyword>
<dbReference type="EMBL" id="AMGV01000004">
    <property type="protein sequence ID" value="KEF57524.1"/>
    <property type="molecule type" value="Genomic_DNA"/>
</dbReference>
<dbReference type="VEuPathDB" id="FungiDB:A1O9_05441"/>
<dbReference type="GO" id="GO:0005869">
    <property type="term" value="C:dynactin complex"/>
    <property type="evidence" value="ECO:0007669"/>
    <property type="project" value="InterPro"/>
</dbReference>
<dbReference type="PANTHER" id="PTHR13072">
    <property type="entry name" value="DYNACTIN 6"/>
    <property type="match status" value="1"/>
</dbReference>
<feature type="region of interest" description="Disordered" evidence="7">
    <location>
        <begin position="198"/>
        <end position="222"/>
    </location>
</feature>
<proteinExistence type="inferred from homology"/>
<name>A0A072PBN6_9EURO</name>
<dbReference type="GO" id="GO:0070840">
    <property type="term" value="F:dynein complex binding"/>
    <property type="evidence" value="ECO:0007669"/>
    <property type="project" value="TreeGrafter"/>
</dbReference>
<dbReference type="AlphaFoldDB" id="A0A072PBN6"/>
<protein>
    <recommendedName>
        <fullName evidence="3">Dynactin subunit 6</fullName>
    </recommendedName>
</protein>
<dbReference type="GO" id="GO:0007052">
    <property type="term" value="P:mitotic spindle organization"/>
    <property type="evidence" value="ECO:0007669"/>
    <property type="project" value="TreeGrafter"/>
</dbReference>
<evidence type="ECO:0000256" key="2">
    <source>
        <dbReference type="ARBA" id="ARBA00007719"/>
    </source>
</evidence>
<accession>A0A072PBN6</accession>
<comment type="similarity">
    <text evidence="2">Belongs to the dynactin subunits 5/6 family. Dynactin subunit 6 subfamily.</text>
</comment>
<organism evidence="8 9">
    <name type="scientific">Exophiala aquamarina CBS 119918</name>
    <dbReference type="NCBI Taxonomy" id="1182545"/>
    <lineage>
        <taxon>Eukaryota</taxon>
        <taxon>Fungi</taxon>
        <taxon>Dikarya</taxon>
        <taxon>Ascomycota</taxon>
        <taxon>Pezizomycotina</taxon>
        <taxon>Eurotiomycetes</taxon>
        <taxon>Chaetothyriomycetidae</taxon>
        <taxon>Chaetothyriales</taxon>
        <taxon>Herpotrichiellaceae</taxon>
        <taxon>Exophiala</taxon>
    </lineage>
</organism>
<dbReference type="STRING" id="1182545.A0A072PBN6"/>
<dbReference type="OrthoDB" id="2355at2759"/>
<comment type="function">
    <text evidence="6">Part of the dynactin complex that activates the molecular motor dynein for ultra-processive transport along microtubules.</text>
</comment>
<feature type="region of interest" description="Disordered" evidence="7">
    <location>
        <begin position="1"/>
        <end position="39"/>
    </location>
</feature>
<dbReference type="SUPFAM" id="SSF51161">
    <property type="entry name" value="Trimeric LpxA-like enzymes"/>
    <property type="match status" value="1"/>
</dbReference>
<dbReference type="RefSeq" id="XP_013260114.1">
    <property type="nucleotide sequence ID" value="XM_013404660.1"/>
</dbReference>
<dbReference type="Proteomes" id="UP000027920">
    <property type="component" value="Unassembled WGS sequence"/>
</dbReference>
<gene>
    <name evidence="8" type="ORF">A1O9_05441</name>
</gene>
<comment type="caution">
    <text evidence="8">The sequence shown here is derived from an EMBL/GenBank/DDBJ whole genome shotgun (WGS) entry which is preliminary data.</text>
</comment>
<feature type="region of interest" description="Disordered" evidence="7">
    <location>
        <begin position="92"/>
        <end position="130"/>
    </location>
</feature>
<feature type="compositionally biased region" description="Basic residues" evidence="7">
    <location>
        <begin position="199"/>
        <end position="209"/>
    </location>
</feature>
<sequence>MPPQPTGPPTTATTTTTTTTTTSTSKPPVTLPPSTHLDSGAYVRGTHAITLGEDNLIHARAQLIAIHGPLIVSDRCIISEKCIIGGPVPVPAPPSSTTTADAKASPSLGPATTPKSTGDDDDDEEEPDPVKTLLGNSVYIHAGAHVHAGATIQDAVILEPNVSVLAGVTVGAHSKVCAGLTVERDVAPWTVVMGNGDVHRRRGRGKKAPRPRDAEDDDDDGGLTALVETMRLQAMDKEREGTVLMYRTALRVATLAKKK</sequence>
<evidence type="ECO:0000256" key="7">
    <source>
        <dbReference type="SAM" id="MobiDB-lite"/>
    </source>
</evidence>
<feature type="compositionally biased region" description="Low complexity" evidence="7">
    <location>
        <begin position="9"/>
        <end position="35"/>
    </location>
</feature>
<reference evidence="8 9" key="1">
    <citation type="submission" date="2013-03" db="EMBL/GenBank/DDBJ databases">
        <title>The Genome Sequence of Exophiala aquamarina CBS 119918.</title>
        <authorList>
            <consortium name="The Broad Institute Genomics Platform"/>
            <person name="Cuomo C."/>
            <person name="de Hoog S."/>
            <person name="Gorbushina A."/>
            <person name="Walker B."/>
            <person name="Young S.K."/>
            <person name="Zeng Q."/>
            <person name="Gargeya S."/>
            <person name="Fitzgerald M."/>
            <person name="Haas B."/>
            <person name="Abouelleil A."/>
            <person name="Allen A.W."/>
            <person name="Alvarado L."/>
            <person name="Arachchi H.M."/>
            <person name="Berlin A.M."/>
            <person name="Chapman S.B."/>
            <person name="Gainer-Dewar J."/>
            <person name="Goldberg J."/>
            <person name="Griggs A."/>
            <person name="Gujja S."/>
            <person name="Hansen M."/>
            <person name="Howarth C."/>
            <person name="Imamovic A."/>
            <person name="Ireland A."/>
            <person name="Larimer J."/>
            <person name="McCowan C."/>
            <person name="Murphy C."/>
            <person name="Pearson M."/>
            <person name="Poon T.W."/>
            <person name="Priest M."/>
            <person name="Roberts A."/>
            <person name="Saif S."/>
            <person name="Shea T."/>
            <person name="Sisk P."/>
            <person name="Sykes S."/>
            <person name="Wortman J."/>
            <person name="Nusbaum C."/>
            <person name="Birren B."/>
        </authorList>
    </citation>
    <scope>NUCLEOTIDE SEQUENCE [LARGE SCALE GENOMIC DNA]</scope>
    <source>
        <strain evidence="8 9">CBS 119918</strain>
    </source>
</reference>